<dbReference type="InterPro" id="IPR002347">
    <property type="entry name" value="SDR_fam"/>
</dbReference>
<dbReference type="KEGG" id="sphk:SKP52_10340"/>
<comment type="similarity">
    <text evidence="1">Belongs to the short-chain dehydrogenases/reductases (SDR) family.</text>
</comment>
<name>A0A0A7PG63_9SPHN</name>
<dbReference type="InterPro" id="IPR057326">
    <property type="entry name" value="KR_dom"/>
</dbReference>
<reference evidence="4 5" key="1">
    <citation type="journal article" date="2015" name="Int. J. Syst. Evol. Microbiol.">
        <title>Description of Sphingopyxis fribergensis sp. nov. - a soil bacterium with the ability to degrade styrene and phenylacetic acid.</title>
        <authorList>
            <person name="Oelschlagel M."/>
            <person name="Ruckert C."/>
            <person name="Kalinowski J."/>
            <person name="Schmidt G."/>
            <person name="Schlomann M."/>
            <person name="Tischler D."/>
        </authorList>
    </citation>
    <scope>NUCLEOTIDE SEQUENCE [LARGE SCALE GENOMIC DNA]</scope>
    <source>
        <strain evidence="4 5">Kp5.2</strain>
    </source>
</reference>
<dbReference type="PANTHER" id="PTHR42901">
    <property type="entry name" value="ALCOHOL DEHYDROGENASE"/>
    <property type="match status" value="1"/>
</dbReference>
<dbReference type="AlphaFoldDB" id="A0A0A7PG63"/>
<dbReference type="SUPFAM" id="SSF51735">
    <property type="entry name" value="NAD(P)-binding Rossmann-fold domains"/>
    <property type="match status" value="1"/>
</dbReference>
<proteinExistence type="inferred from homology"/>
<keyword evidence="5" id="KW-1185">Reference proteome</keyword>
<dbReference type="Pfam" id="PF00106">
    <property type="entry name" value="adh_short"/>
    <property type="match status" value="1"/>
</dbReference>
<dbReference type="EMBL" id="CP009122">
    <property type="protein sequence ID" value="AJA08974.1"/>
    <property type="molecule type" value="Genomic_DNA"/>
</dbReference>
<evidence type="ECO:0000259" key="3">
    <source>
        <dbReference type="SMART" id="SM00822"/>
    </source>
</evidence>
<accession>A0A0A7PG63</accession>
<dbReference type="SMART" id="SM00822">
    <property type="entry name" value="PKS_KR"/>
    <property type="match status" value="1"/>
</dbReference>
<evidence type="ECO:0000256" key="2">
    <source>
        <dbReference type="ARBA" id="ARBA00023002"/>
    </source>
</evidence>
<dbReference type="HOGENOM" id="CLU_010194_2_10_5"/>
<evidence type="ECO:0000256" key="1">
    <source>
        <dbReference type="ARBA" id="ARBA00006484"/>
    </source>
</evidence>
<evidence type="ECO:0000313" key="5">
    <source>
        <dbReference type="Proteomes" id="UP000030907"/>
    </source>
</evidence>
<organism evidence="4 5">
    <name type="scientific">Sphingopyxis fribergensis</name>
    <dbReference type="NCBI Taxonomy" id="1515612"/>
    <lineage>
        <taxon>Bacteria</taxon>
        <taxon>Pseudomonadati</taxon>
        <taxon>Pseudomonadota</taxon>
        <taxon>Alphaproteobacteria</taxon>
        <taxon>Sphingomonadales</taxon>
        <taxon>Sphingomonadaceae</taxon>
        <taxon>Sphingopyxis</taxon>
    </lineage>
</organism>
<dbReference type="Proteomes" id="UP000030907">
    <property type="component" value="Chromosome"/>
</dbReference>
<dbReference type="Gene3D" id="3.40.50.720">
    <property type="entry name" value="NAD(P)-binding Rossmann-like Domain"/>
    <property type="match status" value="1"/>
</dbReference>
<feature type="domain" description="Ketoreductase" evidence="3">
    <location>
        <begin position="11"/>
        <end position="187"/>
    </location>
</feature>
<dbReference type="PRINTS" id="PR00081">
    <property type="entry name" value="GDHRDH"/>
</dbReference>
<evidence type="ECO:0000313" key="4">
    <source>
        <dbReference type="EMBL" id="AJA08974.1"/>
    </source>
</evidence>
<sequence>MTIETNELAGQVALVTGASRGIGEAIAESLAARGAHVVITARTAGGLEELEDRIHGAGGSATIAPLDLTDGDSIARLASAIAERWQQLDMLVLNAAMLGTLTPVAAIDGKEFNKLLTLNLIAQQALIANFDPLLRRAVNGRLIALSSSVAREPRAYWGAYAASKAAFETLVTSYGAEMRNISTVRTAILDPGGTRTQMRARAYPGEDPQSIKNPDAVGEFVAKLMVEGFDSTAFHALPKVMEKA</sequence>
<dbReference type="STRING" id="1515612.SKP52_10340"/>
<gene>
    <name evidence="4" type="ORF">SKP52_10340</name>
</gene>
<dbReference type="PANTHER" id="PTHR42901:SF1">
    <property type="entry name" value="ALCOHOL DEHYDROGENASE"/>
    <property type="match status" value="1"/>
</dbReference>
<dbReference type="RefSeq" id="WP_187337292.1">
    <property type="nucleotide sequence ID" value="NZ_CP009122.1"/>
</dbReference>
<protein>
    <submittedName>
        <fullName evidence="4">Short-chain dehydrogenase/reductase SDR</fullName>
    </submittedName>
</protein>
<dbReference type="GO" id="GO:0016491">
    <property type="term" value="F:oxidoreductase activity"/>
    <property type="evidence" value="ECO:0007669"/>
    <property type="project" value="UniProtKB-KW"/>
</dbReference>
<keyword evidence="2" id="KW-0560">Oxidoreductase</keyword>
<dbReference type="InterPro" id="IPR036291">
    <property type="entry name" value="NAD(P)-bd_dom_sf"/>
</dbReference>